<dbReference type="Proteomes" id="UP001180481">
    <property type="component" value="Chromosome"/>
</dbReference>
<dbReference type="EMBL" id="CP133721">
    <property type="protein sequence ID" value="WMW77079.1"/>
    <property type="molecule type" value="Genomic_DNA"/>
</dbReference>
<protein>
    <submittedName>
        <fullName evidence="1">Uncharacterized protein</fullName>
    </submittedName>
</protein>
<sequence>MKNKKLLILIIITLFFYRLIISFFIPQIMVGTYYSNNKITILEGPSEFGEKLIINSNGTFNSETWGNGKYEVVHSGIFSNEILFKYSDQYGKAVYHTNIVTDFLGLNPKISLNSDLEFYFIKN</sequence>
<dbReference type="RefSeq" id="WP_309531463.1">
    <property type="nucleotide sequence ID" value="NZ_CP133721.1"/>
</dbReference>
<proteinExistence type="predicted"/>
<accession>A0ABY9R8T6</accession>
<evidence type="ECO:0000313" key="1">
    <source>
        <dbReference type="EMBL" id="WMW77079.1"/>
    </source>
</evidence>
<organism evidence="1 2">
    <name type="scientific">Flavobacterium nakdongensis</name>
    <dbReference type="NCBI Taxonomy" id="3073563"/>
    <lineage>
        <taxon>Bacteria</taxon>
        <taxon>Pseudomonadati</taxon>
        <taxon>Bacteroidota</taxon>
        <taxon>Flavobacteriia</taxon>
        <taxon>Flavobacteriales</taxon>
        <taxon>Flavobacteriaceae</taxon>
        <taxon>Flavobacterium</taxon>
    </lineage>
</organism>
<keyword evidence="2" id="KW-1185">Reference proteome</keyword>
<reference evidence="1" key="1">
    <citation type="submission" date="2023-09" db="EMBL/GenBank/DDBJ databases">
        <title>Flavobacterium sp. 20NA77.7 isolated from freshwater.</title>
        <authorList>
            <person name="Le V."/>
            <person name="Ko S.-R."/>
            <person name="Ahn C.-Y."/>
            <person name="Oh H.-M."/>
        </authorList>
    </citation>
    <scope>NUCLEOTIDE SEQUENCE</scope>
    <source>
        <strain evidence="1">20NA77.7</strain>
    </source>
</reference>
<name>A0ABY9R8T6_9FLAO</name>
<evidence type="ECO:0000313" key="2">
    <source>
        <dbReference type="Proteomes" id="UP001180481"/>
    </source>
</evidence>
<gene>
    <name evidence="1" type="ORF">RF683_06155</name>
</gene>